<evidence type="ECO:0000313" key="3">
    <source>
        <dbReference type="EMBL" id="HJF91981.1"/>
    </source>
</evidence>
<dbReference type="AlphaFoldDB" id="A0A921HW43"/>
<evidence type="ECO:0000313" key="4">
    <source>
        <dbReference type="Proteomes" id="UP000717835"/>
    </source>
</evidence>
<dbReference type="EMBL" id="DYVX01000051">
    <property type="protein sequence ID" value="HJF91981.1"/>
    <property type="molecule type" value="Genomic_DNA"/>
</dbReference>
<organism evidence="3 4">
    <name type="scientific">Mediterranea massiliensis</name>
    <dbReference type="NCBI Taxonomy" id="1841865"/>
    <lineage>
        <taxon>Bacteria</taxon>
        <taxon>Pseudomonadati</taxon>
        <taxon>Bacteroidota</taxon>
        <taxon>Bacteroidia</taxon>
        <taxon>Bacteroidales</taxon>
        <taxon>Bacteroidaceae</taxon>
        <taxon>Mediterranea</taxon>
    </lineage>
</organism>
<feature type="transmembrane region" description="Helical" evidence="1">
    <location>
        <begin position="290"/>
        <end position="309"/>
    </location>
</feature>
<gene>
    <name evidence="3" type="ORF">K8W02_06310</name>
</gene>
<sequence length="551" mass="62597">MGAFLFYLFKSTLCLVVLYLLFRLCFRGDTLFRTNRFLLLGGTAGCLLLPLVQVDVQQDSLWQRPVAAVEAVLTEPFVEETSVSGPLSETETVLKVSDGIGGEAMTLRSETSFGWVHLLAALYAGGAVLTLGSFLLSHRRMRQLVRRCPVRECGGCRLVIGPRGQQSFSWGRIVVLSQEDYEQNRETVLLHERMHLHYCHTADLLWMELLIVLHWFNPAAWLLMRELREVHEFEADRGVLSHGIDATQYQLLLVKKSVGTRLYSMASGFGHSKLKQRINMMLKKRTNRLARLKLLLLVPVVSGTLYVFARPEVKNAVEQVVKPQVCEPLQDTVRQDERELLEQYFARKFREGGGTVAPALGEAAHTLFVNMKNQIMIDRQGAKTDCADFIRKHLTEALQKDYQQAKQSGQPFRSDLQIRYDRGTTTEAMRLYLCTVKEVYQQLRREVAAELGTTDEAALDKAFPILVTFAEPKQYKKIVVDATEKLPLEVTLLASGQSKTLKNFSLDELRKEMNSFRPGKSDMTISLKVDKDIPMGVVQDVKEELRKGFKY</sequence>
<evidence type="ECO:0000259" key="2">
    <source>
        <dbReference type="Pfam" id="PF05569"/>
    </source>
</evidence>
<protein>
    <submittedName>
        <fullName evidence="3">M56 family metallopeptidase</fullName>
    </submittedName>
</protein>
<name>A0A921HW43_9BACT</name>
<evidence type="ECO:0000256" key="1">
    <source>
        <dbReference type="SAM" id="Phobius"/>
    </source>
</evidence>
<feature type="transmembrane region" description="Helical" evidence="1">
    <location>
        <begin position="115"/>
        <end position="137"/>
    </location>
</feature>
<dbReference type="InterPro" id="IPR008756">
    <property type="entry name" value="Peptidase_M56"/>
</dbReference>
<feature type="domain" description="Peptidase M56" evidence="2">
    <location>
        <begin position="181"/>
        <end position="280"/>
    </location>
</feature>
<dbReference type="InterPro" id="IPR052173">
    <property type="entry name" value="Beta-lactam_resp_regulator"/>
</dbReference>
<dbReference type="PANTHER" id="PTHR34978:SF3">
    <property type="entry name" value="SLR0241 PROTEIN"/>
    <property type="match status" value="1"/>
</dbReference>
<dbReference type="Pfam" id="PF05569">
    <property type="entry name" value="Peptidase_M56"/>
    <property type="match status" value="1"/>
</dbReference>
<reference evidence="3" key="2">
    <citation type="submission" date="2021-09" db="EMBL/GenBank/DDBJ databases">
        <authorList>
            <person name="Gilroy R."/>
        </authorList>
    </citation>
    <scope>NUCLEOTIDE SEQUENCE</scope>
    <source>
        <strain evidence="3">CHK55-1828</strain>
    </source>
</reference>
<feature type="transmembrane region" description="Helical" evidence="1">
    <location>
        <begin position="37"/>
        <end position="54"/>
    </location>
</feature>
<reference evidence="3" key="1">
    <citation type="journal article" date="2021" name="PeerJ">
        <title>Extensive microbial diversity within the chicken gut microbiome revealed by metagenomics and culture.</title>
        <authorList>
            <person name="Gilroy R."/>
            <person name="Ravi A."/>
            <person name="Getino M."/>
            <person name="Pursley I."/>
            <person name="Horton D.L."/>
            <person name="Alikhan N.F."/>
            <person name="Baker D."/>
            <person name="Gharbi K."/>
            <person name="Hall N."/>
            <person name="Watson M."/>
            <person name="Adriaenssens E.M."/>
            <person name="Foster-Nyarko E."/>
            <person name="Jarju S."/>
            <person name="Secka A."/>
            <person name="Antonio M."/>
            <person name="Oren A."/>
            <person name="Chaudhuri R.R."/>
            <person name="La Ragione R."/>
            <person name="Hildebrand F."/>
            <person name="Pallen M.J."/>
        </authorList>
    </citation>
    <scope>NUCLEOTIDE SEQUENCE</scope>
    <source>
        <strain evidence="3">CHK55-1828</strain>
    </source>
</reference>
<dbReference type="CDD" id="cd07341">
    <property type="entry name" value="M56_BlaR1_MecR1_like"/>
    <property type="match status" value="1"/>
</dbReference>
<comment type="caution">
    <text evidence="3">The sequence shown here is derived from an EMBL/GenBank/DDBJ whole genome shotgun (WGS) entry which is preliminary data.</text>
</comment>
<keyword evidence="1" id="KW-1133">Transmembrane helix</keyword>
<keyword evidence="1" id="KW-0812">Transmembrane</keyword>
<dbReference type="Proteomes" id="UP000717835">
    <property type="component" value="Unassembled WGS sequence"/>
</dbReference>
<accession>A0A921HW43</accession>
<dbReference type="RefSeq" id="WP_276827464.1">
    <property type="nucleotide sequence ID" value="NZ_CALUIP010000010.1"/>
</dbReference>
<keyword evidence="1" id="KW-0472">Membrane</keyword>
<dbReference type="PANTHER" id="PTHR34978">
    <property type="entry name" value="POSSIBLE SENSOR-TRANSDUCER PROTEIN BLAR"/>
    <property type="match status" value="1"/>
</dbReference>
<proteinExistence type="predicted"/>
<feature type="transmembrane region" description="Helical" evidence="1">
    <location>
        <begin position="6"/>
        <end position="25"/>
    </location>
</feature>